<proteinExistence type="predicted"/>
<reference evidence="5" key="1">
    <citation type="journal article" date="2023" name="Int. J. Syst. Evol. Microbiol.">
        <title>Mesoterricola silvestris gen. nov., sp. nov., Mesoterricola sediminis sp. nov., Geothrix oryzae sp. nov., Geothrix edaphica sp. nov., Geothrix rubra sp. nov., and Geothrix limicola sp. nov., six novel members of Acidobacteriota isolated from soils.</title>
        <authorList>
            <person name="Itoh H."/>
            <person name="Sugisawa Y."/>
            <person name="Mise K."/>
            <person name="Xu Z."/>
            <person name="Kuniyasu M."/>
            <person name="Ushijima N."/>
            <person name="Kawano K."/>
            <person name="Kobayashi E."/>
            <person name="Shiratori Y."/>
            <person name="Masuda Y."/>
            <person name="Senoo K."/>
        </authorList>
    </citation>
    <scope>NUCLEOTIDE SEQUENCE [LARGE SCALE GENOMIC DNA]</scope>
    <source>
        <strain evidence="5">Red222</strain>
    </source>
</reference>
<dbReference type="CDD" id="cd07341">
    <property type="entry name" value="M56_BlaR1_MecR1_like"/>
    <property type="match status" value="1"/>
</dbReference>
<keyword evidence="2" id="KW-0472">Membrane</keyword>
<name>A0ABM8DM93_9BACT</name>
<evidence type="ECO:0000313" key="4">
    <source>
        <dbReference type="EMBL" id="BDU68046.1"/>
    </source>
</evidence>
<keyword evidence="2" id="KW-1133">Transmembrane helix</keyword>
<evidence type="ECO:0000256" key="1">
    <source>
        <dbReference type="SAM" id="MobiDB-lite"/>
    </source>
</evidence>
<dbReference type="Gene3D" id="3.30.2010.10">
    <property type="entry name" value="Metalloproteases ('zincins'), catalytic domain"/>
    <property type="match status" value="1"/>
</dbReference>
<feature type="region of interest" description="Disordered" evidence="1">
    <location>
        <begin position="656"/>
        <end position="720"/>
    </location>
</feature>
<feature type="transmembrane region" description="Helical" evidence="2">
    <location>
        <begin position="52"/>
        <end position="71"/>
    </location>
</feature>
<keyword evidence="2" id="KW-0812">Transmembrane</keyword>
<feature type="domain" description="Peptidase M56" evidence="3">
    <location>
        <begin position="27"/>
        <end position="263"/>
    </location>
</feature>
<feature type="transmembrane region" description="Helical" evidence="2">
    <location>
        <begin position="116"/>
        <end position="137"/>
    </location>
</feature>
<dbReference type="Proteomes" id="UP001242010">
    <property type="component" value="Chromosome"/>
</dbReference>
<dbReference type="PANTHER" id="PTHR34978:SF3">
    <property type="entry name" value="SLR0241 PROTEIN"/>
    <property type="match status" value="1"/>
</dbReference>
<dbReference type="Pfam" id="PF05569">
    <property type="entry name" value="Peptidase_M56"/>
    <property type="match status" value="1"/>
</dbReference>
<dbReference type="InterPro" id="IPR052173">
    <property type="entry name" value="Beta-lactam_resp_regulator"/>
</dbReference>
<feature type="transmembrane region" description="Helical" evidence="2">
    <location>
        <begin position="226"/>
        <end position="248"/>
    </location>
</feature>
<organism evidence="4 5">
    <name type="scientific">Geothrix oryzae</name>
    <dbReference type="NCBI Taxonomy" id="2927975"/>
    <lineage>
        <taxon>Bacteria</taxon>
        <taxon>Pseudomonadati</taxon>
        <taxon>Acidobacteriota</taxon>
        <taxon>Holophagae</taxon>
        <taxon>Holophagales</taxon>
        <taxon>Holophagaceae</taxon>
        <taxon>Geothrix</taxon>
    </lineage>
</organism>
<dbReference type="InterPro" id="IPR008756">
    <property type="entry name" value="Peptidase_M56"/>
</dbReference>
<evidence type="ECO:0000256" key="2">
    <source>
        <dbReference type="SAM" id="Phobius"/>
    </source>
</evidence>
<feature type="transmembrane region" description="Helical" evidence="2">
    <location>
        <begin position="20"/>
        <end position="40"/>
    </location>
</feature>
<dbReference type="EMBL" id="AP027079">
    <property type="protein sequence ID" value="BDU68046.1"/>
    <property type="molecule type" value="Genomic_DNA"/>
</dbReference>
<evidence type="ECO:0000313" key="5">
    <source>
        <dbReference type="Proteomes" id="UP001242010"/>
    </source>
</evidence>
<dbReference type="PANTHER" id="PTHR34978">
    <property type="entry name" value="POSSIBLE SENSOR-TRANSDUCER PROTEIN BLAR"/>
    <property type="match status" value="1"/>
</dbReference>
<keyword evidence="5" id="KW-1185">Reference proteome</keyword>
<protein>
    <recommendedName>
        <fullName evidence="3">Peptidase M56 domain-containing protein</fullName>
    </recommendedName>
</protein>
<gene>
    <name evidence="4" type="ORF">GETHOR_01470</name>
</gene>
<feature type="compositionally biased region" description="Pro residues" evidence="1">
    <location>
        <begin position="690"/>
        <end position="720"/>
    </location>
</feature>
<dbReference type="RefSeq" id="WP_286354672.1">
    <property type="nucleotide sequence ID" value="NZ_AP027079.1"/>
</dbReference>
<feature type="compositionally biased region" description="Low complexity" evidence="1">
    <location>
        <begin position="664"/>
        <end position="689"/>
    </location>
</feature>
<evidence type="ECO:0000259" key="3">
    <source>
        <dbReference type="Pfam" id="PF05569"/>
    </source>
</evidence>
<sequence length="720" mass="78659">MTTLLSLVQHPLAQTLGWTLIHFLWQGAALGLLAWMGLLLMRGASAKARYGVACAFLLLMVAAPTGTFLLLQQSSAALAEPLRLSLEASAATAARTGAAVPDAPLPQRVKATLDPVLPWLLAGWAVGVLLLSTRFLGSWVRVQRLRRLGATPVPAEWHLVVSRLCRDLKLARAVRLLQSAAVEVPTALGWLRPVILLPACALSGLTPLQLEAILAHELAHIRRGDFLVNLLQSLVEVLFFYHPAVWWLSARIRAEREHCCDDVAAELCGDPLILARALTDLEALREPAAASPTHLAMAANGGSLMHRIRHLLQPSLPIPGGVRATTLVLLAASLLGAAGVVLQDKDKETTPKGGSSTRMKVLDGDRQVDVRLKGEVKLDPSAQEPVTVPGDGSFRIEEKKGGKLRTYAATKDKKTYTVDGQEKALDAEGEAWLRDAVKEAAKAQAGRDKAHRIEIRTRHFEGRTRDMEARERELDARSRDMEIRTKDLEHRAQSMTPEERAKLQTEADRLKAEGEKLKVKGERWKAEAERLKADPEMQALIAKAEAEGHRVHMEVRKHQDGPPGTVVIRRHEDGKGVVEKRLKVIQEGGDPKEGGTWAFIGPEASDEETVIVEGMDKEIHIPPVPMPRMRFKHSAPDPGVDPQVEIRALQSAMKSMQKRLDQLQKQMATAPKAPKATKQPRLAPMTPLAPMAPLPPPPPPPPPAPEAPPAPPAPPEDPHR</sequence>
<accession>A0ABM8DM93</accession>